<comment type="caution">
    <text evidence="1">The sequence shown here is derived from an EMBL/GenBank/DDBJ whole genome shotgun (WGS) entry which is preliminary data.</text>
</comment>
<protein>
    <submittedName>
        <fullName evidence="1">Uncharacterized protein</fullName>
    </submittedName>
</protein>
<proteinExistence type="predicted"/>
<accession>A0A2P6PR17</accession>
<name>A0A2P6PR17_ROSCH</name>
<sequence length="56" mass="6850">MELEYILDYRNQSFSHQRPINKYIKNNQLTSIERSMIFLYYPKCCRAISRSFNLVI</sequence>
<dbReference type="Gramene" id="PRQ24368">
    <property type="protein sequence ID" value="PRQ24368"/>
    <property type="gene ID" value="RchiOBHm_Chr6g0271681"/>
</dbReference>
<gene>
    <name evidence="1" type="ORF">RchiOBHm_Chr6g0271681</name>
</gene>
<dbReference type="AlphaFoldDB" id="A0A2P6PR17"/>
<evidence type="ECO:0000313" key="2">
    <source>
        <dbReference type="Proteomes" id="UP000238479"/>
    </source>
</evidence>
<dbReference type="Proteomes" id="UP000238479">
    <property type="component" value="Chromosome 6"/>
</dbReference>
<dbReference type="EMBL" id="PDCK01000044">
    <property type="protein sequence ID" value="PRQ24368.1"/>
    <property type="molecule type" value="Genomic_DNA"/>
</dbReference>
<evidence type="ECO:0000313" key="1">
    <source>
        <dbReference type="EMBL" id="PRQ24368.1"/>
    </source>
</evidence>
<reference evidence="1 2" key="1">
    <citation type="journal article" date="2018" name="Nat. Genet.">
        <title>The Rosa genome provides new insights in the design of modern roses.</title>
        <authorList>
            <person name="Bendahmane M."/>
        </authorList>
    </citation>
    <scope>NUCLEOTIDE SEQUENCE [LARGE SCALE GENOMIC DNA]</scope>
    <source>
        <strain evidence="2">cv. Old Blush</strain>
    </source>
</reference>
<organism evidence="1 2">
    <name type="scientific">Rosa chinensis</name>
    <name type="common">China rose</name>
    <dbReference type="NCBI Taxonomy" id="74649"/>
    <lineage>
        <taxon>Eukaryota</taxon>
        <taxon>Viridiplantae</taxon>
        <taxon>Streptophyta</taxon>
        <taxon>Embryophyta</taxon>
        <taxon>Tracheophyta</taxon>
        <taxon>Spermatophyta</taxon>
        <taxon>Magnoliopsida</taxon>
        <taxon>eudicotyledons</taxon>
        <taxon>Gunneridae</taxon>
        <taxon>Pentapetalae</taxon>
        <taxon>rosids</taxon>
        <taxon>fabids</taxon>
        <taxon>Rosales</taxon>
        <taxon>Rosaceae</taxon>
        <taxon>Rosoideae</taxon>
        <taxon>Rosoideae incertae sedis</taxon>
        <taxon>Rosa</taxon>
    </lineage>
</organism>
<keyword evidence="2" id="KW-1185">Reference proteome</keyword>